<dbReference type="PROSITE" id="PS50086">
    <property type="entry name" value="TBC_RABGAP"/>
    <property type="match status" value="1"/>
</dbReference>
<dbReference type="AlphaFoldDB" id="A0A8E0S394"/>
<dbReference type="GO" id="GO:0031267">
    <property type="term" value="F:small GTPase binding"/>
    <property type="evidence" value="ECO:0007669"/>
    <property type="project" value="TreeGrafter"/>
</dbReference>
<evidence type="ECO:0000313" key="5">
    <source>
        <dbReference type="Proteomes" id="UP000728185"/>
    </source>
</evidence>
<dbReference type="Pfam" id="PF00566">
    <property type="entry name" value="RabGAP-TBC"/>
    <property type="match status" value="1"/>
</dbReference>
<dbReference type="Pfam" id="PF12473">
    <property type="entry name" value="DUF3694"/>
    <property type="match status" value="1"/>
</dbReference>
<dbReference type="InterPro" id="IPR022164">
    <property type="entry name" value="Kinesin-like"/>
</dbReference>
<comment type="caution">
    <text evidence="4">The sequence shown here is derived from an EMBL/GenBank/DDBJ whole genome shotgun (WGS) entry which is preliminary data.</text>
</comment>
<dbReference type="InterPro" id="IPR050302">
    <property type="entry name" value="Rab_GAP_TBC_domain"/>
</dbReference>
<feature type="region of interest" description="Disordered" evidence="2">
    <location>
        <begin position="836"/>
        <end position="856"/>
    </location>
</feature>
<feature type="region of interest" description="Disordered" evidence="2">
    <location>
        <begin position="122"/>
        <end position="151"/>
    </location>
</feature>
<dbReference type="EMBL" id="LUCM01001923">
    <property type="protein sequence ID" value="KAA0198130.1"/>
    <property type="molecule type" value="Genomic_DNA"/>
</dbReference>
<feature type="compositionally biased region" description="Low complexity" evidence="2">
    <location>
        <begin position="1"/>
        <end position="18"/>
    </location>
</feature>
<dbReference type="Gene3D" id="1.10.472.80">
    <property type="entry name" value="Ypt/Rab-GAP domain of gyp1p, domain 3"/>
    <property type="match status" value="1"/>
</dbReference>
<proteinExistence type="predicted"/>
<dbReference type="Proteomes" id="UP000728185">
    <property type="component" value="Unassembled WGS sequence"/>
</dbReference>
<gene>
    <name evidence="4" type="ORF">FBUS_07466</name>
</gene>
<evidence type="ECO:0000313" key="4">
    <source>
        <dbReference type="EMBL" id="KAA0198130.1"/>
    </source>
</evidence>
<dbReference type="FunFam" id="1.10.472.80:FF:000027">
    <property type="entry name" value="GTPase activating protein (Evi5)"/>
    <property type="match status" value="1"/>
</dbReference>
<evidence type="ECO:0000256" key="2">
    <source>
        <dbReference type="SAM" id="MobiDB-lite"/>
    </source>
</evidence>
<dbReference type="GO" id="GO:0005096">
    <property type="term" value="F:GTPase activator activity"/>
    <property type="evidence" value="ECO:0007669"/>
    <property type="project" value="UniProtKB-KW"/>
</dbReference>
<dbReference type="Gene3D" id="1.10.8.270">
    <property type="entry name" value="putative rabgap domain of human tbc1 domain family member 14 like domains"/>
    <property type="match status" value="1"/>
</dbReference>
<dbReference type="FunFam" id="1.10.8.270:FF:000001">
    <property type="entry name" value="TBC1 domain family member 1"/>
    <property type="match status" value="1"/>
</dbReference>
<feature type="region of interest" description="Disordered" evidence="2">
    <location>
        <begin position="1"/>
        <end position="21"/>
    </location>
</feature>
<name>A0A8E0S394_9TREM</name>
<dbReference type="Gene3D" id="1.10.10.750">
    <property type="entry name" value="Ypt/Rab-GAP domain of gyp1p, domain 1"/>
    <property type="match status" value="1"/>
</dbReference>
<evidence type="ECO:0000256" key="1">
    <source>
        <dbReference type="ARBA" id="ARBA00022468"/>
    </source>
</evidence>
<keyword evidence="1" id="KW-0343">GTPase activation</keyword>
<dbReference type="PANTHER" id="PTHR47219:SF9">
    <property type="entry name" value="GTPASE ACTIVATING PROTEIN AND CENTROSOME-ASSOCIATED, ISOFORM B"/>
    <property type="match status" value="1"/>
</dbReference>
<dbReference type="SMART" id="SM00164">
    <property type="entry name" value="TBC"/>
    <property type="match status" value="1"/>
</dbReference>
<organism evidence="4 5">
    <name type="scientific">Fasciolopsis buskii</name>
    <dbReference type="NCBI Taxonomy" id="27845"/>
    <lineage>
        <taxon>Eukaryota</taxon>
        <taxon>Metazoa</taxon>
        <taxon>Spiralia</taxon>
        <taxon>Lophotrochozoa</taxon>
        <taxon>Platyhelminthes</taxon>
        <taxon>Trematoda</taxon>
        <taxon>Digenea</taxon>
        <taxon>Plagiorchiida</taxon>
        <taxon>Echinostomata</taxon>
        <taxon>Echinostomatoidea</taxon>
        <taxon>Fasciolidae</taxon>
        <taxon>Fasciolopsis</taxon>
    </lineage>
</organism>
<evidence type="ECO:0000259" key="3">
    <source>
        <dbReference type="PROSITE" id="PS50086"/>
    </source>
</evidence>
<sequence length="894" mass="100135">MEGSTNGENSETTSPTETEQPRRIRLRDLQLLSSKPSELIKNGAEVSRILHQCNAQAPDNAPWMDAIVPLSADDSVQFIDVTSGEILIQFALSDVVCCAKGSAEQTNRSLFITHVDKATNPTLPPQDSCNEPVVDSENPPVTTSASADGDASKSSYRMHIVRCRTTYEASRLMSFVSKRLRNRSGKSPNPLSPEHGTIGLRLLLDIREEDKSSEQEWKPVPKEKSEAFKLRAKTEKRLVVGFLQTTGLAQVAIERCLDVSVAYGRYISDSEYTSLGPGLKHFAGDSSSAFLAGTTYSTFVPWPGSDPDFHMFDNVTDESIFFTVSIRLVLSNMDKPTTLQRVCRARVYRPDETFWLVTDRRPVHQDYTIYMSEFVDEDGTLFIGRFTEALKVVPNPPPGTTEQQSQFPLTNMQNSAGLTTDLPLDDEDEYTNEPLMSGHGTVSREVTDDHLISDWGQLISDWHAKVRQNLAENPVPQLPDNKTREEQLLGGTIGPGTSSLGGSLSQRIKRLVGRGIPDALRAEVWQLLAACPSGETALMDAYRILITKPCKHDAVIQRDLARTFPAHSFFRQKVGQEYLFQVSRAYSLYDEEVGYCQGLSFFAAVLLLHMPVEQAFSLLVQVNNHYGLRELFLSDFEGLHLRLHQLKRIVQDQLPDVAKHFEELGLETHMYASQWFLTLFTAKFPLSVVFHIVDLFLTEGMIFILKVALTVLRVARRDLLGLDFEGVLKYLRINLPKRFITTDAGEELITQAVNAKITSSKMIKYAKEWIALRAQEKLSESPVQALERQVAELRGQLEDKAEILTRELFVSRQDLHDTLEEKRHLETEVTQLTVCPSEPSNQAHSMHPEPEPNTVPVMSTKPKQWLANTINSLRSIGSLDLTTGSLSARAASEI</sequence>
<reference evidence="4" key="1">
    <citation type="submission" date="2019-05" db="EMBL/GenBank/DDBJ databases">
        <title>Annotation for the trematode Fasciolopsis buski.</title>
        <authorList>
            <person name="Choi Y.-J."/>
        </authorList>
    </citation>
    <scope>NUCLEOTIDE SEQUENCE</scope>
    <source>
        <strain evidence="4">HT</strain>
        <tissue evidence="4">Whole worm</tissue>
    </source>
</reference>
<protein>
    <submittedName>
        <fullName evidence="4">Rab GTPase-activating protein 1</fullName>
    </submittedName>
</protein>
<feature type="domain" description="Rab-GAP TBC" evidence="3">
    <location>
        <begin position="515"/>
        <end position="700"/>
    </location>
</feature>
<keyword evidence="5" id="KW-1185">Reference proteome</keyword>
<dbReference type="InterPro" id="IPR000195">
    <property type="entry name" value="Rab-GAP-TBC_dom"/>
</dbReference>
<dbReference type="OrthoDB" id="295078at2759"/>
<dbReference type="InterPro" id="IPR035969">
    <property type="entry name" value="Rab-GAP_TBC_sf"/>
</dbReference>
<accession>A0A8E0S394</accession>
<dbReference type="SUPFAM" id="SSF47923">
    <property type="entry name" value="Ypt/Rab-GAP domain of gyp1p"/>
    <property type="match status" value="2"/>
</dbReference>
<dbReference type="PANTHER" id="PTHR47219">
    <property type="entry name" value="RAB GTPASE-ACTIVATING PROTEIN 1-LIKE"/>
    <property type="match status" value="1"/>
</dbReference>